<organism evidence="2 3">
    <name type="scientific">Gymnopus androsaceus JB14</name>
    <dbReference type="NCBI Taxonomy" id="1447944"/>
    <lineage>
        <taxon>Eukaryota</taxon>
        <taxon>Fungi</taxon>
        <taxon>Dikarya</taxon>
        <taxon>Basidiomycota</taxon>
        <taxon>Agaricomycotina</taxon>
        <taxon>Agaricomycetes</taxon>
        <taxon>Agaricomycetidae</taxon>
        <taxon>Agaricales</taxon>
        <taxon>Marasmiineae</taxon>
        <taxon>Omphalotaceae</taxon>
        <taxon>Gymnopus</taxon>
    </lineage>
</organism>
<sequence>MLFPESFEKVFVTLTAKTQPGSPPPAKIFALKHSPSLPSEAEPRKVLLLLHGFPQNLTAYYETVKELSKAGILEHWDVVIPDLPGYGRSTKIPSVDGSHYEHSKRAIASDCVALIDTMYGASQRFIVAGHDRGARVAYRMAKDFRDRILGSCLIEIIPTKMMFEKMNSSDKHRLTMKAYHWIFLAQPTNAIEEWTGPRHRGHLDPIAVASWVEQYRNPAVLTGSLEDYRAGASIDLEHDEDDERHGKAAVDLRSFGKLHDVEGIWKPLGTNSVSVKQVGDDQIGHFVHIEAAVEVVPELVSWMNGIMQ</sequence>
<dbReference type="GO" id="GO:0003824">
    <property type="term" value="F:catalytic activity"/>
    <property type="evidence" value="ECO:0007669"/>
    <property type="project" value="InterPro"/>
</dbReference>
<dbReference type="PRINTS" id="PR00412">
    <property type="entry name" value="EPOXHYDRLASE"/>
</dbReference>
<dbReference type="OrthoDB" id="6431331at2759"/>
<dbReference type="Gene3D" id="3.40.50.1820">
    <property type="entry name" value="alpha/beta hydrolase"/>
    <property type="match status" value="1"/>
</dbReference>
<dbReference type="InterPro" id="IPR029058">
    <property type="entry name" value="AB_hydrolase_fold"/>
</dbReference>
<name>A0A6A4HTT3_9AGAR</name>
<evidence type="ECO:0000313" key="2">
    <source>
        <dbReference type="EMBL" id="KAE9400718.1"/>
    </source>
</evidence>
<accession>A0A6A4HTT3</accession>
<evidence type="ECO:0000259" key="1">
    <source>
        <dbReference type="Pfam" id="PF00561"/>
    </source>
</evidence>
<dbReference type="Pfam" id="PF00561">
    <property type="entry name" value="Abhydrolase_1"/>
    <property type="match status" value="1"/>
</dbReference>
<dbReference type="GO" id="GO:0016020">
    <property type="term" value="C:membrane"/>
    <property type="evidence" value="ECO:0007669"/>
    <property type="project" value="TreeGrafter"/>
</dbReference>
<proteinExistence type="predicted"/>
<dbReference type="InterPro" id="IPR000639">
    <property type="entry name" value="Epox_hydrolase-like"/>
</dbReference>
<dbReference type="AlphaFoldDB" id="A0A6A4HTT3"/>
<protein>
    <submittedName>
        <fullName evidence="2">Alpha/beta-hydrolase</fullName>
    </submittedName>
</protein>
<dbReference type="PANTHER" id="PTHR43798">
    <property type="entry name" value="MONOACYLGLYCEROL LIPASE"/>
    <property type="match status" value="1"/>
</dbReference>
<keyword evidence="3" id="KW-1185">Reference proteome</keyword>
<dbReference type="PANTHER" id="PTHR43798:SF33">
    <property type="entry name" value="HYDROLASE, PUTATIVE (AFU_ORTHOLOGUE AFUA_2G14860)-RELATED"/>
    <property type="match status" value="1"/>
</dbReference>
<dbReference type="InterPro" id="IPR000073">
    <property type="entry name" value="AB_hydrolase_1"/>
</dbReference>
<gene>
    <name evidence="2" type="ORF">BT96DRAFT_919365</name>
</gene>
<evidence type="ECO:0000313" key="3">
    <source>
        <dbReference type="Proteomes" id="UP000799118"/>
    </source>
</evidence>
<feature type="domain" description="AB hydrolase-1" evidence="1">
    <location>
        <begin position="46"/>
        <end position="167"/>
    </location>
</feature>
<dbReference type="InterPro" id="IPR050266">
    <property type="entry name" value="AB_hydrolase_sf"/>
</dbReference>
<dbReference type="EMBL" id="ML769454">
    <property type="protein sequence ID" value="KAE9400718.1"/>
    <property type="molecule type" value="Genomic_DNA"/>
</dbReference>
<dbReference type="Proteomes" id="UP000799118">
    <property type="component" value="Unassembled WGS sequence"/>
</dbReference>
<dbReference type="SUPFAM" id="SSF53474">
    <property type="entry name" value="alpha/beta-Hydrolases"/>
    <property type="match status" value="1"/>
</dbReference>
<reference evidence="2" key="1">
    <citation type="journal article" date="2019" name="Environ. Microbiol.">
        <title>Fungal ecological strategies reflected in gene transcription - a case study of two litter decomposers.</title>
        <authorList>
            <person name="Barbi F."/>
            <person name="Kohler A."/>
            <person name="Barry K."/>
            <person name="Baskaran P."/>
            <person name="Daum C."/>
            <person name="Fauchery L."/>
            <person name="Ihrmark K."/>
            <person name="Kuo A."/>
            <person name="LaButti K."/>
            <person name="Lipzen A."/>
            <person name="Morin E."/>
            <person name="Grigoriev I.V."/>
            <person name="Henrissat B."/>
            <person name="Lindahl B."/>
            <person name="Martin F."/>
        </authorList>
    </citation>
    <scope>NUCLEOTIDE SEQUENCE</scope>
    <source>
        <strain evidence="2">JB14</strain>
    </source>
</reference>